<evidence type="ECO:0000313" key="7">
    <source>
        <dbReference type="Proteomes" id="UP000622317"/>
    </source>
</evidence>
<dbReference type="RefSeq" id="WP_191616992.1">
    <property type="nucleotide sequence ID" value="NZ_JACYFG010000019.1"/>
</dbReference>
<dbReference type="InterPro" id="IPR052344">
    <property type="entry name" value="Transposase-related"/>
</dbReference>
<dbReference type="InterPro" id="IPR024463">
    <property type="entry name" value="Transposase_TnpC_homeodom"/>
</dbReference>
<evidence type="ECO:0000259" key="2">
    <source>
        <dbReference type="Pfam" id="PF13007"/>
    </source>
</evidence>
<dbReference type="Pfam" id="PF13007">
    <property type="entry name" value="LZ_Tnp_IS66"/>
    <property type="match status" value="1"/>
</dbReference>
<feature type="domain" description="Transposase IS66 central" evidence="1">
    <location>
        <begin position="155"/>
        <end position="435"/>
    </location>
</feature>
<evidence type="ECO:0000259" key="1">
    <source>
        <dbReference type="Pfam" id="PF03050"/>
    </source>
</evidence>
<name>A0A927F9Q4_9BACT</name>
<comment type="caution">
    <text evidence="4">The sequence shown here is derived from an EMBL/GenBank/DDBJ whole genome shotgun (WGS) entry which is preliminary data.</text>
</comment>
<dbReference type="Pfam" id="PF03050">
    <property type="entry name" value="DDE_Tnp_IS66"/>
    <property type="match status" value="1"/>
</dbReference>
<reference evidence="4" key="1">
    <citation type="submission" date="2020-09" db="EMBL/GenBank/DDBJ databases">
        <title>Pelagicoccus enzymogenes sp. nov. with an EPS production, isolated from marine sediment.</title>
        <authorList>
            <person name="Feng X."/>
        </authorList>
    </citation>
    <scope>NUCLEOTIDE SEQUENCE</scope>
    <source>
        <strain evidence="4">NFK12</strain>
    </source>
</reference>
<keyword evidence="7" id="KW-1185">Reference proteome</keyword>
<dbReference type="InterPro" id="IPR004291">
    <property type="entry name" value="Transposase_IS66_central"/>
</dbReference>
<dbReference type="PANTHER" id="PTHR33678">
    <property type="entry name" value="BLL1576 PROTEIN"/>
    <property type="match status" value="1"/>
</dbReference>
<evidence type="ECO:0000313" key="4">
    <source>
        <dbReference type="EMBL" id="MBD5781082.1"/>
    </source>
</evidence>
<organism evidence="4 7">
    <name type="scientific">Pelagicoccus enzymogenes</name>
    <dbReference type="NCBI Taxonomy" id="2773457"/>
    <lineage>
        <taxon>Bacteria</taxon>
        <taxon>Pseudomonadati</taxon>
        <taxon>Verrucomicrobiota</taxon>
        <taxon>Opitutia</taxon>
        <taxon>Puniceicoccales</taxon>
        <taxon>Pelagicoccaceae</taxon>
        <taxon>Pelagicoccus</taxon>
    </lineage>
</organism>
<dbReference type="EMBL" id="JACYFG010000040">
    <property type="protein sequence ID" value="MBD5781380.1"/>
    <property type="molecule type" value="Genomic_DNA"/>
</dbReference>
<evidence type="ECO:0000313" key="6">
    <source>
        <dbReference type="EMBL" id="MBD5782191.1"/>
    </source>
</evidence>
<protein>
    <submittedName>
        <fullName evidence="4">IS66 family transposase</fullName>
    </submittedName>
</protein>
<accession>A0A927F9Q4</accession>
<dbReference type="PANTHER" id="PTHR33678:SF1">
    <property type="entry name" value="BLL1576 PROTEIN"/>
    <property type="match status" value="1"/>
</dbReference>
<evidence type="ECO:0000313" key="3">
    <source>
        <dbReference type="EMBL" id="MBD5779860.1"/>
    </source>
</evidence>
<feature type="domain" description="Transposase TnpC homeodomain" evidence="2">
    <location>
        <begin position="20"/>
        <end position="87"/>
    </location>
</feature>
<sequence length="489" mass="55547">MPPIEEVLAENATLKGRVAELEAQIAWFRRQVFAGGKSEKVDLNQLDLLLGKLEEAKAAEPPQKVSYERKAKPSRKTRDELYGHLPVLEETVVEPDEVKAEPSSYERIGEEETYEVKVDPPKFYRRRIVRPKYRKVGDKSKAPVVAPAPLRVVEGLASAELLAYVVVSKFLDHLPLFRQCSIYKRHGFAVSRQNLVRWVEKVAEWLKPIYNHMRLDLLEGGYVQVDETPIKYQDPDYGEKSTKTGYLCGMTRPLGDVWYKWSGGRCHASVTSHLEGFEGVVQADMYEAYPKLQKSSEAIELAACWAHARRKFFDAKESFPRECGVYLKLVAKLYEVESEIRENGLDAEAALALRLKRSANAHARIRRVLGILRRGGLPSSGLSKACDYSLSHWGYLSTYLRHGHVAIDNNWMENAIRPTAVGKKNWLFVGHPQAGDRAAILYSILISCQRLDIQPLEYLQDVLSRNTGIMQEQELRALTPANWKKSRPA</sequence>
<gene>
    <name evidence="3" type="ORF">IEN85_10200</name>
    <name evidence="4" type="ORF">IEN85_16405</name>
    <name evidence="5" type="ORF">IEN85_17905</name>
    <name evidence="6" type="ORF">IEN85_22015</name>
</gene>
<proteinExistence type="predicted"/>
<evidence type="ECO:0000313" key="5">
    <source>
        <dbReference type="EMBL" id="MBD5781380.1"/>
    </source>
</evidence>
<dbReference type="AlphaFoldDB" id="A0A927F9Q4"/>
<dbReference type="NCBIfam" id="NF033517">
    <property type="entry name" value="transpos_IS66"/>
    <property type="match status" value="1"/>
</dbReference>
<dbReference type="EMBL" id="JACYFG010000019">
    <property type="protein sequence ID" value="MBD5779860.1"/>
    <property type="molecule type" value="Genomic_DNA"/>
</dbReference>
<dbReference type="EMBL" id="JACYFG010000052">
    <property type="protein sequence ID" value="MBD5782191.1"/>
    <property type="molecule type" value="Genomic_DNA"/>
</dbReference>
<dbReference type="EMBL" id="JACYFG010000039">
    <property type="protein sequence ID" value="MBD5781082.1"/>
    <property type="molecule type" value="Genomic_DNA"/>
</dbReference>
<dbReference type="Proteomes" id="UP000622317">
    <property type="component" value="Unassembled WGS sequence"/>
</dbReference>